<dbReference type="AlphaFoldDB" id="A0A387B5Q3"/>
<organism evidence="2 3">
    <name type="scientific">Protaetiibacter intestinalis</name>
    <dbReference type="NCBI Taxonomy" id="2419774"/>
    <lineage>
        <taxon>Bacteria</taxon>
        <taxon>Bacillati</taxon>
        <taxon>Actinomycetota</taxon>
        <taxon>Actinomycetes</taxon>
        <taxon>Micrococcales</taxon>
        <taxon>Microbacteriaceae</taxon>
        <taxon>Protaetiibacter</taxon>
    </lineage>
</organism>
<name>A0A387B5Q3_9MICO</name>
<evidence type="ECO:0000313" key="3">
    <source>
        <dbReference type="Proteomes" id="UP000278886"/>
    </source>
</evidence>
<dbReference type="InterPro" id="IPR021449">
    <property type="entry name" value="DUF3099"/>
</dbReference>
<dbReference type="OrthoDB" id="4229919at2"/>
<reference evidence="3" key="1">
    <citation type="submission" date="2018-09" db="EMBL/GenBank/DDBJ databases">
        <title>Genome sequencing of strain 2DFWR-13.</title>
        <authorList>
            <person name="Heo J."/>
            <person name="Kim S.-J."/>
            <person name="Kwon S.-W."/>
        </authorList>
    </citation>
    <scope>NUCLEOTIDE SEQUENCE [LARGE SCALE GENOMIC DNA]</scope>
    <source>
        <strain evidence="3">2DFWR-13</strain>
    </source>
</reference>
<gene>
    <name evidence="2" type="ORF">D7I47_12780</name>
</gene>
<protein>
    <submittedName>
        <fullName evidence="2">DUF3099 domain-containing protein</fullName>
    </submittedName>
</protein>
<feature type="transmembrane region" description="Helical" evidence="1">
    <location>
        <begin position="42"/>
        <end position="62"/>
    </location>
</feature>
<dbReference type="Proteomes" id="UP000278886">
    <property type="component" value="Chromosome"/>
</dbReference>
<evidence type="ECO:0000313" key="2">
    <source>
        <dbReference type="EMBL" id="AYF99044.1"/>
    </source>
</evidence>
<keyword evidence="1" id="KW-0472">Membrane</keyword>
<dbReference type="EMBL" id="CP032630">
    <property type="protein sequence ID" value="AYF99044.1"/>
    <property type="molecule type" value="Genomic_DNA"/>
</dbReference>
<keyword evidence="3" id="KW-1185">Reference proteome</keyword>
<keyword evidence="1" id="KW-0812">Transmembrane</keyword>
<sequence>MVQEPTGARAYPGGIASRTHPHTVTELPLAPELERRSRMIKYTVAMSIRVVCIALCLVVPGWWALLPAAGAIFLPYFAVVVANNVRTGRGTVQRPGAIVPRREDER</sequence>
<dbReference type="Pfam" id="PF11298">
    <property type="entry name" value="DUF3099"/>
    <property type="match status" value="1"/>
</dbReference>
<evidence type="ECO:0000256" key="1">
    <source>
        <dbReference type="SAM" id="Phobius"/>
    </source>
</evidence>
<dbReference type="KEGG" id="lyd:D7I47_12780"/>
<feature type="transmembrane region" description="Helical" evidence="1">
    <location>
        <begin position="68"/>
        <end position="85"/>
    </location>
</feature>
<accession>A0A387B5Q3</accession>
<proteinExistence type="predicted"/>
<keyword evidence="1" id="KW-1133">Transmembrane helix</keyword>